<protein>
    <recommendedName>
        <fullName evidence="5">3-methyl-2-oxobutanoate hydroxymethyltransferase</fullName>
        <ecNumber evidence="5">2.1.2.11</ecNumber>
    </recommendedName>
    <alternativeName>
        <fullName evidence="5">Ketopantoate hydroxymethyltransferase</fullName>
        <shortName evidence="5">KPHMT</shortName>
    </alternativeName>
</protein>
<dbReference type="PIRSF" id="PIRSF000388">
    <property type="entry name" value="Pantoate_hydroxy_MeTrfase"/>
    <property type="match status" value="1"/>
</dbReference>
<feature type="binding site" evidence="5">
    <location>
        <position position="107"/>
    </location>
    <ligand>
        <name>3-methyl-2-oxobutanoate</name>
        <dbReference type="ChEBI" id="CHEBI:11851"/>
    </ligand>
</feature>
<keyword evidence="5" id="KW-0479">Metal-binding</keyword>
<reference evidence="6" key="1">
    <citation type="journal article" date="2024" name="Nature">
        <title>Anoxygenic phototroph of the Chloroflexota uses a type I reaction centre.</title>
        <authorList>
            <person name="Tsuji J.M."/>
            <person name="Shaw N.A."/>
            <person name="Nagashima S."/>
            <person name="Venkiteswaran J.J."/>
            <person name="Schiff S.L."/>
            <person name="Watanabe T."/>
            <person name="Fukui M."/>
            <person name="Hanada S."/>
            <person name="Tank M."/>
            <person name="Neufeld J.D."/>
        </authorList>
    </citation>
    <scope>NUCLEOTIDE SEQUENCE</scope>
    <source>
        <strain evidence="6">L227-S17</strain>
    </source>
</reference>
<dbReference type="HAMAP" id="MF_00156">
    <property type="entry name" value="PanB"/>
    <property type="match status" value="1"/>
</dbReference>
<comment type="catalytic activity">
    <reaction evidence="5">
        <text>(6R)-5,10-methylene-5,6,7,8-tetrahydrofolate + 3-methyl-2-oxobutanoate + H2O = 2-dehydropantoate + (6S)-5,6,7,8-tetrahydrofolate</text>
        <dbReference type="Rhea" id="RHEA:11824"/>
        <dbReference type="ChEBI" id="CHEBI:11561"/>
        <dbReference type="ChEBI" id="CHEBI:11851"/>
        <dbReference type="ChEBI" id="CHEBI:15377"/>
        <dbReference type="ChEBI" id="CHEBI:15636"/>
        <dbReference type="ChEBI" id="CHEBI:57453"/>
        <dbReference type="EC" id="2.1.2.11"/>
    </reaction>
</comment>
<feature type="binding site" evidence="5">
    <location>
        <position position="77"/>
    </location>
    <ligand>
        <name>Mg(2+)</name>
        <dbReference type="ChEBI" id="CHEBI:18420"/>
    </ligand>
</feature>
<gene>
    <name evidence="5 6" type="primary">panB</name>
    <name evidence="6" type="ORF">OZ401_002427</name>
</gene>
<dbReference type="PANTHER" id="PTHR20881">
    <property type="entry name" value="3-METHYL-2-OXOBUTANOATE HYDROXYMETHYLTRANSFERASE"/>
    <property type="match status" value="1"/>
</dbReference>
<comment type="function">
    <text evidence="5">Catalyzes the reversible reaction in which hydroxymethyl group from 5,10-methylenetetrahydrofolate is transferred onto alpha-ketoisovalerate to form ketopantoate.</text>
</comment>
<feature type="binding site" evidence="5">
    <location>
        <position position="38"/>
    </location>
    <ligand>
        <name>Mg(2+)</name>
        <dbReference type="ChEBI" id="CHEBI:18420"/>
    </ligand>
</feature>
<dbReference type="NCBIfam" id="NF001452">
    <property type="entry name" value="PRK00311.1"/>
    <property type="match status" value="1"/>
</dbReference>
<keyword evidence="5" id="KW-0963">Cytoplasm</keyword>
<dbReference type="Proteomes" id="UP001431572">
    <property type="component" value="Chromosome 1"/>
</dbReference>
<dbReference type="Gene3D" id="3.20.20.60">
    <property type="entry name" value="Phosphoenolpyruvate-binding domains"/>
    <property type="match status" value="1"/>
</dbReference>
<dbReference type="PANTHER" id="PTHR20881:SF0">
    <property type="entry name" value="3-METHYL-2-OXOBUTANOATE HYDROXYMETHYLTRANSFERASE"/>
    <property type="match status" value="1"/>
</dbReference>
<dbReference type="SUPFAM" id="SSF51621">
    <property type="entry name" value="Phosphoenolpyruvate/pyruvate domain"/>
    <property type="match status" value="1"/>
</dbReference>
<proteinExistence type="inferred from homology"/>
<feature type="binding site" evidence="5">
    <location>
        <position position="109"/>
    </location>
    <ligand>
        <name>Mg(2+)</name>
        <dbReference type="ChEBI" id="CHEBI:18420"/>
    </ligand>
</feature>
<dbReference type="Pfam" id="PF02548">
    <property type="entry name" value="Pantoate_transf"/>
    <property type="match status" value="1"/>
</dbReference>
<evidence type="ECO:0000256" key="2">
    <source>
        <dbReference type="ARBA" id="ARBA00011424"/>
    </source>
</evidence>
<name>A0ABY9B5F2_9CHLR</name>
<dbReference type="EC" id="2.1.2.11" evidence="5"/>
<organism evidence="6 7">
    <name type="scientific">Candidatus Chlorohelix allophototropha</name>
    <dbReference type="NCBI Taxonomy" id="3003348"/>
    <lineage>
        <taxon>Bacteria</taxon>
        <taxon>Bacillati</taxon>
        <taxon>Chloroflexota</taxon>
        <taxon>Chloroflexia</taxon>
        <taxon>Candidatus Chloroheliales</taxon>
        <taxon>Candidatus Chloroheliaceae</taxon>
        <taxon>Candidatus Chlorohelix</taxon>
    </lineage>
</organism>
<evidence type="ECO:0000256" key="1">
    <source>
        <dbReference type="ARBA" id="ARBA00008676"/>
    </source>
</evidence>
<comment type="subcellular location">
    <subcellularLocation>
        <location evidence="5">Cytoplasm</location>
    </subcellularLocation>
</comment>
<comment type="subunit">
    <text evidence="2 5">Homodecamer; pentamer of dimers.</text>
</comment>
<dbReference type="GO" id="GO:0003864">
    <property type="term" value="F:3-methyl-2-oxobutanoate hydroxymethyltransferase activity"/>
    <property type="evidence" value="ECO:0007669"/>
    <property type="project" value="UniProtKB-EC"/>
</dbReference>
<feature type="active site" description="Proton acceptor" evidence="5">
    <location>
        <position position="176"/>
    </location>
</feature>
<dbReference type="CDD" id="cd06557">
    <property type="entry name" value="KPHMT-like"/>
    <property type="match status" value="1"/>
</dbReference>
<dbReference type="InterPro" id="IPR015813">
    <property type="entry name" value="Pyrv/PenolPyrv_kinase-like_dom"/>
</dbReference>
<keyword evidence="3 5" id="KW-0566">Pantothenate biosynthesis</keyword>
<feature type="binding site" evidence="5">
    <location>
        <position position="77"/>
    </location>
    <ligand>
        <name>3-methyl-2-oxobutanoate</name>
        <dbReference type="ChEBI" id="CHEBI:11851"/>
    </ligand>
</feature>
<comment type="similarity">
    <text evidence="1 5">Belongs to the PanB family.</text>
</comment>
<evidence type="ECO:0000313" key="6">
    <source>
        <dbReference type="EMBL" id="WJW67976.1"/>
    </source>
</evidence>
<evidence type="ECO:0000256" key="4">
    <source>
        <dbReference type="ARBA" id="ARBA00022679"/>
    </source>
</evidence>
<evidence type="ECO:0000313" key="7">
    <source>
        <dbReference type="Proteomes" id="UP001431572"/>
    </source>
</evidence>
<feature type="binding site" evidence="5">
    <location>
        <begin position="38"/>
        <end position="39"/>
    </location>
    <ligand>
        <name>3-methyl-2-oxobutanoate</name>
        <dbReference type="ChEBI" id="CHEBI:11851"/>
    </ligand>
</feature>
<accession>A0ABY9B5F2</accession>
<keyword evidence="5" id="KW-0460">Magnesium</keyword>
<dbReference type="EMBL" id="CP128399">
    <property type="protein sequence ID" value="WJW67976.1"/>
    <property type="molecule type" value="Genomic_DNA"/>
</dbReference>
<sequence length="270" mass="29109">MGRKATAGAPKIAMVTAYDYPSALIADRVGMDMILVGDSLAMVVLGYDSTVSVTMEEMLHHCKAVRRGAKDSILVGDMPFGSYQTGSEEAIRNAVRFLKEAGMDAVKLEGGVYQAEIARAIVRSGIPVMGHIGLLPQLVSATGGFKVQGRDEEGARRLLEDAKAMEEAGCFAIVLEAIPDRLATMITNSIKIPTIGIGAGAGCDGQVLVMHDLIGLFDRFTPRFVKKYANVYGMIEDALTQYRDEVVNGQFPATEHTFTIKDDVLARLYA</sequence>
<comment type="cofactor">
    <cofactor evidence="5">
        <name>Mg(2+)</name>
        <dbReference type="ChEBI" id="CHEBI:18420"/>
    </cofactor>
    <text evidence="5">Binds 1 Mg(2+) ion per subunit.</text>
</comment>
<keyword evidence="4 5" id="KW-0808">Transferase</keyword>
<dbReference type="NCBIfam" id="TIGR00222">
    <property type="entry name" value="panB"/>
    <property type="match status" value="1"/>
</dbReference>
<evidence type="ECO:0000256" key="3">
    <source>
        <dbReference type="ARBA" id="ARBA00022655"/>
    </source>
</evidence>
<evidence type="ECO:0000256" key="5">
    <source>
        <dbReference type="HAMAP-Rule" id="MF_00156"/>
    </source>
</evidence>
<dbReference type="InterPro" id="IPR040442">
    <property type="entry name" value="Pyrv_kinase-like_dom_sf"/>
</dbReference>
<keyword evidence="7" id="KW-1185">Reference proteome</keyword>
<dbReference type="InterPro" id="IPR003700">
    <property type="entry name" value="Pantoate_hydroxy_MeTrfase"/>
</dbReference>
<comment type="pathway">
    <text evidence="5">Cofactor biosynthesis; (R)-pantothenate biosynthesis; (R)-pantoate from 3-methyl-2-oxobutanoate: step 1/2.</text>
</comment>